<comment type="caution">
    <text evidence="2">The sequence shown here is derived from an EMBL/GenBank/DDBJ whole genome shotgun (WGS) entry which is preliminary data.</text>
</comment>
<name>A0A9Q3L7H3_9BACT</name>
<feature type="coiled-coil region" evidence="1">
    <location>
        <begin position="1274"/>
        <end position="1322"/>
    </location>
</feature>
<feature type="coiled-coil region" evidence="1">
    <location>
        <begin position="53"/>
        <end position="128"/>
    </location>
</feature>
<feature type="coiled-coil region" evidence="1">
    <location>
        <begin position="1190"/>
        <end position="1241"/>
    </location>
</feature>
<dbReference type="RefSeq" id="WP_218684416.1">
    <property type="nucleotide sequence ID" value="NZ_JABZFC010000001.1"/>
</dbReference>
<feature type="coiled-coil region" evidence="1">
    <location>
        <begin position="418"/>
        <end position="470"/>
    </location>
</feature>
<feature type="coiled-coil region" evidence="1">
    <location>
        <begin position="1511"/>
        <end position="1548"/>
    </location>
</feature>
<feature type="coiled-coil region" evidence="1">
    <location>
        <begin position="960"/>
        <end position="1152"/>
    </location>
</feature>
<feature type="coiled-coil region" evidence="1">
    <location>
        <begin position="1365"/>
        <end position="1401"/>
    </location>
</feature>
<feature type="coiled-coil region" evidence="1">
    <location>
        <begin position="650"/>
        <end position="695"/>
    </location>
</feature>
<evidence type="ECO:0000313" key="3">
    <source>
        <dbReference type="Proteomes" id="UP000746160"/>
    </source>
</evidence>
<dbReference type="EMBL" id="JABZFG010000001">
    <property type="protein sequence ID" value="MBW0602304.1"/>
    <property type="molecule type" value="Genomic_DNA"/>
</dbReference>
<feature type="coiled-coil region" evidence="1">
    <location>
        <begin position="788"/>
        <end position="848"/>
    </location>
</feature>
<keyword evidence="1" id="KW-0175">Coiled coil</keyword>
<reference evidence="2" key="1">
    <citation type="journal article" date="2021" name="Genes Genomics">
        <title>Comparative genomic analysis of Mycoplasma anatis strains.</title>
        <authorList>
            <person name="Zhou Q."/>
            <person name="Mai K."/>
            <person name="Yang D."/>
            <person name="Liu J."/>
            <person name="Yan Z."/>
            <person name="Luo C."/>
            <person name="Tan Y."/>
            <person name="Cao S."/>
            <person name="Zhou Q."/>
            <person name="Chen L."/>
            <person name="Chen F."/>
        </authorList>
    </citation>
    <scope>NUCLEOTIDE SEQUENCE</scope>
    <source>
        <strain evidence="2">DP07</strain>
    </source>
</reference>
<protein>
    <submittedName>
        <fullName evidence="2">Uncharacterized protein</fullName>
    </submittedName>
</protein>
<gene>
    <name evidence="2" type="ORF">MADP07_00011</name>
</gene>
<evidence type="ECO:0000313" key="2">
    <source>
        <dbReference type="EMBL" id="MBW0602304.1"/>
    </source>
</evidence>
<organism evidence="2 3">
    <name type="scientific">Mycoplasmopsis anatis</name>
    <dbReference type="NCBI Taxonomy" id="171279"/>
    <lineage>
        <taxon>Bacteria</taxon>
        <taxon>Bacillati</taxon>
        <taxon>Mycoplasmatota</taxon>
        <taxon>Mycoplasmoidales</taxon>
        <taxon>Metamycoplasmataceae</taxon>
        <taxon>Mycoplasmopsis</taxon>
    </lineage>
</organism>
<accession>A0A9Q3L7H3</accession>
<feature type="coiled-coil region" evidence="1">
    <location>
        <begin position="882"/>
        <end position="916"/>
    </location>
</feature>
<sequence>MNDKEKKRKKKTLIIGGLLLLGLLGSTASAIGWIATRNKNKTSGKDTLPSTDLENKDAQIKKLNDLKKMLEDLLKILDSNENKELIEQLNKILARIDFMLKNIEQFNKEQLDIAYNQLSNEYEQILDKKKAFDINLVEQFTTLIDQINKYKALISLENKYDQVIKNLDELVKQIIDTKNLYPLNNLFTLEQIQKIKEHLNRFNKEFLNNKLRKVQIDIDQANAKKEVFLTSLGKPVSNKYVDLLEHNKLNYEKFEKIFELANNSENIDEQRIISLEKAVHNLINLIAINKLEKAHVDLELKLKNLIINNTISPLSPADKQIWDQLYKDAQDKSMYFDQTNRDVNKTYLATNEYINKAEDKFNQLTVKRNLQDILNNSFLPFIDQLRKDPEHKYDKIIDKLNKVTDVINSVLKNPNATIEDMKNAKDLIANAIEKAKEDKLLIDMNNTNDIDQLKAVLQDLINKVIDWKNTNIINPGLDYIKNLLDPAILSANRTINSDKIDQIRKEIGDLTEVFNKAKELLEEYNQTRKSLENKIVETDELLKELEQYPNIKAELEKVKNDVKSKINESNNEQLKELINNLDKAIQDAKDKMSNSELEQEKTNIKKLIDQITEWKNSNLTLTGHNYIKEPLEEILSTATEKLNIQDINELKKLHNDLEQSFNNSKTLLEEYNLVKNELNQTINQANEVLKTVEKYPEIKTSLESVINDTNSKLDTSNNIELKDLDSKLKEAIQDAIRQAQIKEREVIKNKLNDVIAEIQNYHDETNRWVDTKTFGSLKEKINDYINLAKQELNDTENVQDDIERYTNKYEELKNKFEEFKSEYDQLAKQKIINEINQVLTEAKNYLNNELSDSKYSDIKNELSKVINETETLLNSDLTNTTDQELIAQKDKLVNALEEAEKKKQNYDREHNLDKLAKLNDLIKEAQEYIKTNLTDEGEKSIKDELQNSITTNTPTQNESDQQLDEKYINLENSLNLAKNKEKERDLAKEELQRKKAEIEQFIANLGTQDIYNNLKNSLNNLISEANTSLTNDNAEQIKEKIKKLNDQLFNAQSQKELLDELVKLQDKINEVQAVIKENESYDSGLNSELQKLKDAKSSSETKLTNWKQDTSTTKISDVKEEINRLNDALNNFNKAKADREVSKKQLQDLINEATDYVNNTLGTNINYNVLKNVLEAKIAESTKATTTLDKTGIDQEIKSLRDKLNQIKSRKTVIDQSNQDINQSRTSLENLINQAKEWQNTNLRNPDQTSLKKQGYNDIDTELSNAITAATTVKEKQTSTNEELKQAYIELENQLQKSKTDFDNHNKEYANVENAIKELNDFVQNSLNDQKYNELKNKYQKIVDDSNSSKDNVNETKLKQLSELLKDSLVNAKKEKEALDLLEAKSRLQELINQAVSYSKDTNHGVGLDIYSEIKNSLTSVVDPINKDINNSQTLEWYNSNYNVVESALNKAKNDKLLKAKEIYNNEVTKANNVIATLNKNEPGEYSATGSPKAVFDETFKLNQLVDSDTANQIYNKAQNVKQAIDTLNQMKLERDKEKNAIDEKINSAKTLLIKLNNADIDQATKNALQSKIDSAVSAKTQLAKDGIIQAKNELEKEMTNSLKALRDKLKDWVAKSIVLKGSMEQYKNDIQAQYNKISLAITECQTNIDSIDENEIIKRITRIKADYTEVNNFFTEWQPLKTQLNAELDKLKAIQTDMNNQPDAQKVYWKWIPEVQNKLAQFSKSNTIQEIKNTLNGDYGIKSYIPAITQVVNGIKNVYPSYATSKELALKLQKLLEANSTYLNDFNSKVINPATRSDTSFYSSTDRPADLNNAKTHYDKALAVYTEKVNMERDSIQSMITTEVANNVKLVKDFSTITTSNKPEHKKIPLDKTALNERDALLKKYNTANPSDELNKLMLRVSTNNKPSIQEFNALKQRINELKTAQAQIDKILNDNWTRNGAKWEYELAKKELEKAFNNNLFNNTSTGYIDREVNNLRSTNTWTYTGNDTNTLRNYKNQIETLTNKYKTLAQNDGSKTNNSYNEAKSIRDSNISNFESLRQMMSTYDDDIWRRWEINHNEFNQLIRNTAINGYMVEIKDLEWKLLRKRQENTGYSYVDSFLHLEINRSMKALVDYWNAFGPGNGRNIKNYQTPLRKDSANYNTLKNFVFKFYRYETSGQNNSSITLWNNYGKSRYWNNKPNSNYNYEVRTWETNDYNNNNGILDYARRDWAGGTAWDYAERTRALNMWDIWYRDGLIVLYWRVWGDIIKMYNHYEELKTQYSNKEINVNQLIQYKIDLRHFVDNVYMNGYNGVDKFSIKRDLFYPANLNDLARFITEHDIR</sequence>
<feature type="coiled-coil region" evidence="1">
    <location>
        <begin position="500"/>
        <end position="617"/>
    </location>
</feature>
<proteinExistence type="predicted"/>
<dbReference type="Proteomes" id="UP000746160">
    <property type="component" value="Unassembled WGS sequence"/>
</dbReference>
<evidence type="ECO:0000256" key="1">
    <source>
        <dbReference type="SAM" id="Coils"/>
    </source>
</evidence>